<evidence type="ECO:0000313" key="1">
    <source>
        <dbReference type="EMBL" id="BAH31040.1"/>
    </source>
</evidence>
<dbReference type="EMBL" id="AP008957">
    <property type="protein sequence ID" value="BAH31040.1"/>
    <property type="molecule type" value="Genomic_DNA"/>
</dbReference>
<dbReference type="AlphaFoldDB" id="C0ZM63"/>
<dbReference type="KEGG" id="rer:RER_03320"/>
<organism evidence="1 2">
    <name type="scientific">Rhodococcus erythropolis (strain PR4 / NBRC 100887)</name>
    <dbReference type="NCBI Taxonomy" id="234621"/>
    <lineage>
        <taxon>Bacteria</taxon>
        <taxon>Bacillati</taxon>
        <taxon>Actinomycetota</taxon>
        <taxon>Actinomycetes</taxon>
        <taxon>Mycobacteriales</taxon>
        <taxon>Nocardiaceae</taxon>
        <taxon>Rhodococcus</taxon>
        <taxon>Rhodococcus erythropolis group</taxon>
    </lineage>
</organism>
<evidence type="ECO:0000313" key="2">
    <source>
        <dbReference type="Proteomes" id="UP000002204"/>
    </source>
</evidence>
<sequence>MGTPTAISNHLVKWFLHSGPQPGVPGPCASNHASIPMRTVCPKHESHRSGELAMADLTLLTDDELRERRIALSRSLTTAADLIPTPPPSFFEKLKQDIDAAAAEWIARRS</sequence>
<reference evidence="2" key="1">
    <citation type="submission" date="2005-03" db="EMBL/GenBank/DDBJ databases">
        <title>Comparison of the complete genome sequences of Rhodococcus erythropolis PR4 and Rhodococcus opacus B4.</title>
        <authorList>
            <person name="Takarada H."/>
            <person name="Sekine M."/>
            <person name="Hosoyama A."/>
            <person name="Yamada R."/>
            <person name="Fujisawa T."/>
            <person name="Omata S."/>
            <person name="Shimizu A."/>
            <person name="Tsukatani N."/>
            <person name="Tanikawa S."/>
            <person name="Fujita N."/>
            <person name="Harayama S."/>
        </authorList>
    </citation>
    <scope>NUCLEOTIDE SEQUENCE [LARGE SCALE GENOMIC DNA]</scope>
    <source>
        <strain evidence="2">PR4 / NBRC 100887</strain>
    </source>
</reference>
<dbReference type="Proteomes" id="UP000002204">
    <property type="component" value="Chromosome"/>
</dbReference>
<gene>
    <name evidence="1" type="ordered locus">RER_03320</name>
</gene>
<reference evidence="1 2" key="2">
    <citation type="journal article" date="2006" name="Environ. Microbiol.">
        <title>Sequence analysis of three plasmids harboured in Rhodococcus erythropolis strain PR4.</title>
        <authorList>
            <person name="Sekine M."/>
            <person name="Tanikawa S."/>
            <person name="Omata S."/>
            <person name="Saito M."/>
            <person name="Fujisawa T."/>
            <person name="Tsukatani N."/>
            <person name="Tajima T."/>
            <person name="Sekigawa T."/>
            <person name="Kosugi H."/>
            <person name="Matsuo Y."/>
            <person name="Nishiko R."/>
            <person name="Imamura K."/>
            <person name="Ito M."/>
            <person name="Narita H."/>
            <person name="Tago S."/>
            <person name="Fujita N."/>
            <person name="Harayama S."/>
        </authorList>
    </citation>
    <scope>NUCLEOTIDE SEQUENCE [LARGE SCALE GENOMIC DNA]</scope>
    <source>
        <strain evidence="2">PR4 / NBRC 100887</strain>
    </source>
</reference>
<protein>
    <submittedName>
        <fullName evidence="1">Uncharacterized protein</fullName>
    </submittedName>
</protein>
<proteinExistence type="predicted"/>
<accession>C0ZM63</accession>
<name>C0ZM63_RHOE4</name>
<dbReference type="HOGENOM" id="CLU_2169069_0_0_11"/>